<dbReference type="Proteomes" id="UP001496674">
    <property type="component" value="Chromosome"/>
</dbReference>
<dbReference type="EMBL" id="AP028055">
    <property type="protein sequence ID" value="BEG99815.1"/>
    <property type="molecule type" value="Genomic_DNA"/>
</dbReference>
<evidence type="ECO:0000313" key="1">
    <source>
        <dbReference type="EMBL" id="BEG99815.1"/>
    </source>
</evidence>
<proteinExistence type="predicted"/>
<protein>
    <submittedName>
        <fullName evidence="1">Uncharacterized protein</fullName>
    </submittedName>
</protein>
<keyword evidence="2" id="KW-1185">Reference proteome</keyword>
<gene>
    <name evidence="1" type="ORF">BSYN_20800</name>
</gene>
<organism evidence="1 2">
    <name type="scientific">Bacteroides sedimenti</name>
    <dbReference type="NCBI Taxonomy" id="2136147"/>
    <lineage>
        <taxon>Bacteria</taxon>
        <taxon>Pseudomonadati</taxon>
        <taxon>Bacteroidota</taxon>
        <taxon>Bacteroidia</taxon>
        <taxon>Bacteroidales</taxon>
        <taxon>Bacteroidaceae</taxon>
        <taxon>Bacteroides</taxon>
    </lineage>
</organism>
<name>A0ABN6Z5K6_9BACE</name>
<evidence type="ECO:0000313" key="2">
    <source>
        <dbReference type="Proteomes" id="UP001496674"/>
    </source>
</evidence>
<accession>A0ABN6Z5K6</accession>
<reference evidence="1 2" key="1">
    <citation type="submission" date="2023-04" db="EMBL/GenBank/DDBJ databases">
        <title>Draft genome sequence of acteroides sedimenti strain YN3PY1.</title>
        <authorList>
            <person name="Yoshida N."/>
        </authorList>
    </citation>
    <scope>NUCLEOTIDE SEQUENCE [LARGE SCALE GENOMIC DNA]</scope>
    <source>
        <strain evidence="1 2">YN3PY1</strain>
    </source>
</reference>
<sequence>MPTAYSSNKLKTITNRNTMPIKQYSVPWVFIPTLEEKAKYYLILEISAMIRHFLQIHGCPEDSGPRNHIQRVKKEINISERLFEDVASQNDLDHIELLYKLKWCLTSSRQKRYCKDVINSMAFYISNQAMDSFVTYKLNEFIDGEVEHTL</sequence>